<feature type="domain" description="PHP" evidence="1">
    <location>
        <begin position="4"/>
        <end position="90"/>
    </location>
</feature>
<dbReference type="Pfam" id="PF02811">
    <property type="entry name" value="PHP"/>
    <property type="match status" value="1"/>
</dbReference>
<dbReference type="PANTHER" id="PTHR42924:SF3">
    <property type="entry name" value="POLYMERASE_HISTIDINOL PHOSPHATASE N-TERMINAL DOMAIN-CONTAINING PROTEIN"/>
    <property type="match status" value="1"/>
</dbReference>
<dbReference type="PANTHER" id="PTHR42924">
    <property type="entry name" value="EXONUCLEASE"/>
    <property type="match status" value="1"/>
</dbReference>
<dbReference type="InterPro" id="IPR052018">
    <property type="entry name" value="PHP_domain"/>
</dbReference>
<gene>
    <name evidence="2" type="ORF">AB8B28_10745</name>
</gene>
<evidence type="ECO:0000313" key="2">
    <source>
        <dbReference type="EMBL" id="XDU62102.1"/>
    </source>
</evidence>
<dbReference type="Gene3D" id="3.40.50.300">
    <property type="entry name" value="P-loop containing nucleotide triphosphate hydrolases"/>
    <property type="match status" value="1"/>
</dbReference>
<proteinExistence type="predicted"/>
<dbReference type="SUPFAM" id="SSF52540">
    <property type="entry name" value="P-loop containing nucleoside triphosphate hydrolases"/>
    <property type="match status" value="1"/>
</dbReference>
<dbReference type="GO" id="GO:0035312">
    <property type="term" value="F:5'-3' DNA exonuclease activity"/>
    <property type="evidence" value="ECO:0007669"/>
    <property type="project" value="TreeGrafter"/>
</dbReference>
<dbReference type="InterPro" id="IPR016195">
    <property type="entry name" value="Pol/histidinol_Pase-like"/>
</dbReference>
<dbReference type="EMBL" id="CP165647">
    <property type="protein sequence ID" value="XDU62102.1"/>
    <property type="molecule type" value="Genomic_DNA"/>
</dbReference>
<dbReference type="InterPro" id="IPR004013">
    <property type="entry name" value="PHP_dom"/>
</dbReference>
<dbReference type="Gene3D" id="3.20.20.140">
    <property type="entry name" value="Metal-dependent hydrolases"/>
    <property type="match status" value="1"/>
</dbReference>
<sequence length="702" mass="82457">MRIDLHIHTQKCKQGDGSKRNITPEKFIEKMNKNNVKICAITNHNKFDFEEFKKIRELEPELTIFPGIELDINFKNNERKHIILICNPDSAEKFYNIFDNDCNRNYDEFSLNYNELLDKIERFSEDEIIIIPHFGDKDKKTALKKEDKEKLEKDLSKYIIILEPKLRTMGIINAHNEIALVGSDIKDWNNYIKDNLPEIKFKIDSFGKFYELASDTTNFIKNFLSGALKEKIKFKNNEDYSEIEIYNDINVIFGEKGSGKTVLIKEINNELRNIGKKVFFHEGKDYEEKYNGIKDEYEKEIEIDENKKNYLENLLNSIITYTEEKPENFVKKYKDYYQDKTSNKKSKNIKKIETNFLENISENLDELIRKGKTQVETILQTKMINNEIRKSNSEIKEELNNKLELLQQDIYLHIIAKYKKIFNITNVENILNVLKSSVQKKTGKVSRPTNIGFSKLISERTKRICDNFEFIEKLQSMKKEQKKKIGNLPNKGEVFLETKILILTENTTHYKGSKFDRSKIRVNKENIRKINNFSYKDLKKINGYFGNEINPKEFLNDIIKKDSIVTINGKEYTPSEGEKAILSISGLLENYNYDCYLFDEVERGLGNKYISEYLIPQLKKIREKGKIIVLSTHNANIAINTLPSQSIYCSYPDKNNYYIGQMYSNELIGITNGEIKIWEEQALIHLEGSEKMFSQRRNIYGI</sequence>
<dbReference type="RefSeq" id="WP_369715728.1">
    <property type="nucleotide sequence ID" value="NZ_CP165647.1"/>
</dbReference>
<dbReference type="SUPFAM" id="SSF89550">
    <property type="entry name" value="PHP domain-like"/>
    <property type="match status" value="1"/>
</dbReference>
<name>A0AB39V487_9FUSO</name>
<reference evidence="2" key="1">
    <citation type="submission" date="2024-07" db="EMBL/GenBank/DDBJ databases">
        <authorList>
            <person name="Li X.-J."/>
            <person name="Wang X."/>
        </authorList>
    </citation>
    <scope>NUCLEOTIDE SEQUENCE</scope>
    <source>
        <strain evidence="2">HSP-536</strain>
    </source>
</reference>
<dbReference type="AlphaFoldDB" id="A0AB39V487"/>
<accession>A0AB39V487</accession>
<organism evidence="2">
    <name type="scientific">Leptotrichia alba</name>
    <dbReference type="NCBI Taxonomy" id="3239304"/>
    <lineage>
        <taxon>Bacteria</taxon>
        <taxon>Fusobacteriati</taxon>
        <taxon>Fusobacteriota</taxon>
        <taxon>Fusobacteriia</taxon>
        <taxon>Fusobacteriales</taxon>
        <taxon>Leptotrichiaceae</taxon>
        <taxon>Leptotrichia</taxon>
    </lineage>
</organism>
<protein>
    <submittedName>
        <fullName evidence="2">PHP domain-containing protein</fullName>
    </submittedName>
</protein>
<dbReference type="InterPro" id="IPR027417">
    <property type="entry name" value="P-loop_NTPase"/>
</dbReference>
<evidence type="ECO:0000259" key="1">
    <source>
        <dbReference type="Pfam" id="PF02811"/>
    </source>
</evidence>
<dbReference type="KEGG" id="lala:AB8B28_10745"/>
<dbReference type="CDD" id="cd07432">
    <property type="entry name" value="PHP_HisPPase"/>
    <property type="match status" value="1"/>
</dbReference>
<dbReference type="GO" id="GO:0004534">
    <property type="term" value="F:5'-3' RNA exonuclease activity"/>
    <property type="evidence" value="ECO:0007669"/>
    <property type="project" value="TreeGrafter"/>
</dbReference>